<proteinExistence type="inferred from homology"/>
<dbReference type="GO" id="GO:0005737">
    <property type="term" value="C:cytoplasm"/>
    <property type="evidence" value="ECO:0007669"/>
    <property type="project" value="UniProtKB-SubCell"/>
</dbReference>
<feature type="region of interest" description="Disordered" evidence="12">
    <location>
        <begin position="157"/>
        <end position="183"/>
    </location>
</feature>
<comment type="function">
    <text evidence="11">Regulatory subunit of the condensin complex, a complex required for conversion of interphase chromatin into mitotic-like condense chromosomes.</text>
</comment>
<comment type="subcellular location">
    <subcellularLocation>
        <location evidence="1">Chromosome</location>
    </subcellularLocation>
    <subcellularLocation>
        <location evidence="2">Cytoplasm</location>
    </subcellularLocation>
</comment>
<dbReference type="InterPro" id="IPR022816">
    <property type="entry name" value="Condensin_barren_su2"/>
</dbReference>
<gene>
    <name evidence="13" type="ORF">PanWU01x14_280950</name>
</gene>
<dbReference type="GO" id="GO:0007076">
    <property type="term" value="P:mitotic chromosome condensation"/>
    <property type="evidence" value="ECO:0007669"/>
    <property type="project" value="InterPro"/>
</dbReference>
<keyword evidence="6" id="KW-0963">Cytoplasm</keyword>
<dbReference type="PANTHER" id="PTHR13108:SF9">
    <property type="entry name" value="CONDENSIN COMPLEX SUBUNIT 2"/>
    <property type="match status" value="1"/>
</dbReference>
<dbReference type="OrthoDB" id="362021at2759"/>
<keyword evidence="5" id="KW-0158">Chromosome</keyword>
<keyword evidence="14" id="KW-1185">Reference proteome</keyword>
<dbReference type="PANTHER" id="PTHR13108">
    <property type="entry name" value="CONDENSIN COMPLEX SUBUNIT 2"/>
    <property type="match status" value="1"/>
</dbReference>
<comment type="caution">
    <text evidence="13">The sequence shown here is derived from an EMBL/GenBank/DDBJ whole genome shotgun (WGS) entry which is preliminary data.</text>
</comment>
<feature type="region of interest" description="Disordered" evidence="12">
    <location>
        <begin position="542"/>
        <end position="578"/>
    </location>
</feature>
<evidence type="ECO:0000256" key="2">
    <source>
        <dbReference type="ARBA" id="ARBA00004496"/>
    </source>
</evidence>
<keyword evidence="10 11" id="KW-0131">Cell cycle</keyword>
<evidence type="ECO:0000256" key="6">
    <source>
        <dbReference type="ARBA" id="ARBA00022490"/>
    </source>
</evidence>
<reference evidence="14" key="1">
    <citation type="submission" date="2016-06" db="EMBL/GenBank/DDBJ databases">
        <title>Parallel loss of symbiosis genes in relatives of nitrogen-fixing non-legume Parasponia.</title>
        <authorList>
            <person name="Van Velzen R."/>
            <person name="Holmer R."/>
            <person name="Bu F."/>
            <person name="Rutten L."/>
            <person name="Van Zeijl A."/>
            <person name="Liu W."/>
            <person name="Santuari L."/>
            <person name="Cao Q."/>
            <person name="Sharma T."/>
            <person name="Shen D."/>
            <person name="Roswanjaya Y."/>
            <person name="Wardhani T."/>
            <person name="Kalhor M.S."/>
            <person name="Jansen J."/>
            <person name="Van den Hoogen J."/>
            <person name="Gungor B."/>
            <person name="Hartog M."/>
            <person name="Hontelez J."/>
            <person name="Verver J."/>
            <person name="Yang W.-C."/>
            <person name="Schijlen E."/>
            <person name="Repin R."/>
            <person name="Schilthuizen M."/>
            <person name="Schranz E."/>
            <person name="Heidstra R."/>
            <person name="Miyata K."/>
            <person name="Fedorova E."/>
            <person name="Kohlen W."/>
            <person name="Bisseling T."/>
            <person name="Smit S."/>
            <person name="Geurts R."/>
        </authorList>
    </citation>
    <scope>NUCLEOTIDE SEQUENCE [LARGE SCALE GENOMIC DNA]</scope>
    <source>
        <strain evidence="14">cv. WU1-14</strain>
    </source>
</reference>
<dbReference type="GO" id="GO:0051301">
    <property type="term" value="P:cell division"/>
    <property type="evidence" value="ECO:0007669"/>
    <property type="project" value="UniProtKB-KW"/>
</dbReference>
<organism evidence="13 14">
    <name type="scientific">Parasponia andersonii</name>
    <name type="common">Sponia andersonii</name>
    <dbReference type="NCBI Taxonomy" id="3476"/>
    <lineage>
        <taxon>Eukaryota</taxon>
        <taxon>Viridiplantae</taxon>
        <taxon>Streptophyta</taxon>
        <taxon>Embryophyta</taxon>
        <taxon>Tracheophyta</taxon>
        <taxon>Spermatophyta</taxon>
        <taxon>Magnoliopsida</taxon>
        <taxon>eudicotyledons</taxon>
        <taxon>Gunneridae</taxon>
        <taxon>Pentapetalae</taxon>
        <taxon>rosids</taxon>
        <taxon>fabids</taxon>
        <taxon>Rosales</taxon>
        <taxon>Cannabaceae</taxon>
        <taxon>Parasponia</taxon>
    </lineage>
</organism>
<keyword evidence="8 11" id="KW-0498">Mitosis</keyword>
<dbReference type="Pfam" id="PF05786">
    <property type="entry name" value="Cnd2"/>
    <property type="match status" value="2"/>
</dbReference>
<protein>
    <recommendedName>
        <fullName evidence="4 11">Condensin complex subunit 2</fullName>
    </recommendedName>
</protein>
<evidence type="ECO:0000256" key="10">
    <source>
        <dbReference type="ARBA" id="ARBA00023306"/>
    </source>
</evidence>
<evidence type="ECO:0000256" key="3">
    <source>
        <dbReference type="ARBA" id="ARBA00009471"/>
    </source>
</evidence>
<dbReference type="EMBL" id="JXTB01000390">
    <property type="protein sequence ID" value="PON42539.1"/>
    <property type="molecule type" value="Genomic_DNA"/>
</dbReference>
<dbReference type="AlphaFoldDB" id="A0A2P5B171"/>
<sequence length="690" mass="77579">MAELLSPDPSNAQKQRVPMASRLQSPTSPFFLGSNDDQLERAQARAARAAAIRRKSIAVNKLPSYGDTDRCLGKQQILELFQNCIRLASENKINQKNTWELTLIDHLTEIIKVEENDMETNFQKASCTLEAGVKIYSLRVDSVHSEAYKVLGGMNRAGQENEQDTGEAANVDGGQEGGHSKKEIERKISPLSTLESSFEALNVKKFDGDRAFCATFIQSFVISNAQLSLKLNLFAFSVAFAVDPLYHQTSAQFDEGGAKGLLMNNLGVYGGCKVLFDSLEVPGKCVSGDNQHDKSNTIDLSFAREHVEQMVLNMRMKEEISPTLRTIVNRFDEDNRRPSDFHYSSQTSAEDAIYNEAEFDGDSIEDCVTWSNDRDDETTMVDEGPDFGDSTFSDYQEENEPYTFQDHDTDDRFEKVDGYLFLSLGLASKQNAWAGPEHWKYRKTKDSEVDHPQENGSTLTTKKKRNQKLVELEIDFTKSLDKEMPDIFAPPKNPKSLLLPVNKAPSNTKLPEDCHYQPENLVKLFLLPNLKCIGRRSRKFSDDSRQQCDGYGQSSFWDDDKANGDQYDDDESSTLVSQPRQVNKIEVQYDKTSKQVDVQALKETLWVHIQESHQVPIQDQEEPVSFRKILGSFPSDSKAAATINDVSPHLCFICLLHLANENGLSIRGHTNMDDLSILLPRSNTRTSGAV</sequence>
<keyword evidence="7 11" id="KW-0132">Cell division</keyword>
<evidence type="ECO:0000256" key="11">
    <source>
        <dbReference type="PIRNR" id="PIRNR017126"/>
    </source>
</evidence>
<dbReference type="Proteomes" id="UP000237105">
    <property type="component" value="Unassembled WGS sequence"/>
</dbReference>
<evidence type="ECO:0000313" key="13">
    <source>
        <dbReference type="EMBL" id="PON42539.1"/>
    </source>
</evidence>
<accession>A0A2P5B171</accession>
<dbReference type="PIRSF" id="PIRSF017126">
    <property type="entry name" value="Condensin_H"/>
    <property type="match status" value="1"/>
</dbReference>
<dbReference type="GO" id="GO:0000796">
    <property type="term" value="C:condensin complex"/>
    <property type="evidence" value="ECO:0007669"/>
    <property type="project" value="InterPro"/>
</dbReference>
<dbReference type="STRING" id="3476.A0A2P5B171"/>
<comment type="similarity">
    <text evidence="3 11">Belongs to the CND2 (condensin subunit 2) family.</text>
</comment>
<feature type="region of interest" description="Disordered" evidence="12">
    <location>
        <begin position="1"/>
        <end position="28"/>
    </location>
</feature>
<evidence type="ECO:0000313" key="14">
    <source>
        <dbReference type="Proteomes" id="UP000237105"/>
    </source>
</evidence>
<keyword evidence="9 11" id="KW-0226">DNA condensation</keyword>
<evidence type="ECO:0000256" key="7">
    <source>
        <dbReference type="ARBA" id="ARBA00022618"/>
    </source>
</evidence>
<evidence type="ECO:0000256" key="12">
    <source>
        <dbReference type="SAM" id="MobiDB-lite"/>
    </source>
</evidence>
<evidence type="ECO:0000256" key="8">
    <source>
        <dbReference type="ARBA" id="ARBA00022776"/>
    </source>
</evidence>
<evidence type="ECO:0000256" key="1">
    <source>
        <dbReference type="ARBA" id="ARBA00004286"/>
    </source>
</evidence>
<name>A0A2P5B171_PARAD</name>
<dbReference type="GO" id="GO:0003682">
    <property type="term" value="F:chromatin binding"/>
    <property type="evidence" value="ECO:0007669"/>
    <property type="project" value="TreeGrafter"/>
</dbReference>
<evidence type="ECO:0000256" key="9">
    <source>
        <dbReference type="ARBA" id="ARBA00023067"/>
    </source>
</evidence>
<evidence type="ECO:0000256" key="4">
    <source>
        <dbReference type="ARBA" id="ARBA00016065"/>
    </source>
</evidence>
<evidence type="ECO:0000256" key="5">
    <source>
        <dbReference type="ARBA" id="ARBA00022454"/>
    </source>
</evidence>